<dbReference type="CDD" id="cd11035">
    <property type="entry name" value="P450cam-like"/>
    <property type="match status" value="1"/>
</dbReference>
<comment type="similarity">
    <text evidence="1">Belongs to the cytochrome P450 family.</text>
</comment>
<dbReference type="InterPro" id="IPR036396">
    <property type="entry name" value="Cyt_P450_sf"/>
</dbReference>
<dbReference type="SUPFAM" id="SSF48264">
    <property type="entry name" value="Cytochrome P450"/>
    <property type="match status" value="1"/>
</dbReference>
<dbReference type="PRINTS" id="PR00385">
    <property type="entry name" value="P450"/>
</dbReference>
<evidence type="ECO:0000313" key="2">
    <source>
        <dbReference type="EMBL" id="MBB3983086.1"/>
    </source>
</evidence>
<dbReference type="GO" id="GO:0005506">
    <property type="term" value="F:iron ion binding"/>
    <property type="evidence" value="ECO:0007669"/>
    <property type="project" value="InterPro"/>
</dbReference>
<dbReference type="GO" id="GO:0020037">
    <property type="term" value="F:heme binding"/>
    <property type="evidence" value="ECO:0007669"/>
    <property type="project" value="InterPro"/>
</dbReference>
<accession>A0A7W6GP83</accession>
<reference evidence="2 3" key="1">
    <citation type="submission" date="2020-08" db="EMBL/GenBank/DDBJ databases">
        <title>Genomic Encyclopedia of Type Strains, Phase IV (KMG-IV): sequencing the most valuable type-strain genomes for metagenomic binning, comparative biology and taxonomic classification.</title>
        <authorList>
            <person name="Goeker M."/>
        </authorList>
    </citation>
    <scope>NUCLEOTIDE SEQUENCE [LARGE SCALE GENOMIC DNA]</scope>
    <source>
        <strain evidence="2 3">DSM 29348</strain>
    </source>
</reference>
<name>A0A7W6GP83_9SPHN</name>
<dbReference type="GO" id="GO:0016705">
    <property type="term" value="F:oxidoreductase activity, acting on paired donors, with incorporation or reduction of molecular oxygen"/>
    <property type="evidence" value="ECO:0007669"/>
    <property type="project" value="InterPro"/>
</dbReference>
<dbReference type="EMBL" id="JACIEB010000006">
    <property type="protein sequence ID" value="MBB3983086.1"/>
    <property type="molecule type" value="Genomic_DNA"/>
</dbReference>
<dbReference type="GO" id="GO:0004497">
    <property type="term" value="F:monooxygenase activity"/>
    <property type="evidence" value="ECO:0007669"/>
    <property type="project" value="InterPro"/>
</dbReference>
<sequence>MATAFELDRSIPSHVPPELVLEWPFVFGQTYKGDPYADLVAPIHDLPPVFFARNAYPGEGPAWIVRRSAELAAIYQDNVHFSNMGFAPFAKLLGETWYNVPAEMDPPKHGRYRSMIFPLFTPKAVRALEEKVLNYARLYIDRFKEKGECEFMSEFAFEFPVKVILDLIGLPQDMTKQFMIWENDLLHGKDLEEIAAATRQVVDYLRSEIAERKRNPREDLITFGINAEVDGVRMSDDEVLGFAFNLFIGGLDTVSTNLGLQFWHLSTHPEDQAYLRQNPDAIREAIEEMLRAYAAVTTFRTCVKEIEIAGITMKPGDKVAMSTTLAGRDPEAWPNPGNVVLSRMPQHLSFASGPHLCLGMHLARRELLVAISEFLAAIPPFQLKPGVEMEFHLGMIQPLALPLVWSR</sequence>
<dbReference type="PANTHER" id="PTHR46696:SF6">
    <property type="entry name" value="P450, PUTATIVE (EUROFUNG)-RELATED"/>
    <property type="match status" value="1"/>
</dbReference>
<dbReference type="PANTHER" id="PTHR46696">
    <property type="entry name" value="P450, PUTATIVE (EUROFUNG)-RELATED"/>
    <property type="match status" value="1"/>
</dbReference>
<comment type="caution">
    <text evidence="2">The sequence shown here is derived from an EMBL/GenBank/DDBJ whole genome shotgun (WGS) entry which is preliminary data.</text>
</comment>
<dbReference type="Pfam" id="PF00067">
    <property type="entry name" value="p450"/>
    <property type="match status" value="1"/>
</dbReference>
<evidence type="ECO:0000256" key="1">
    <source>
        <dbReference type="ARBA" id="ARBA00010617"/>
    </source>
</evidence>
<dbReference type="PRINTS" id="PR00359">
    <property type="entry name" value="BP450"/>
</dbReference>
<keyword evidence="3" id="KW-1185">Reference proteome</keyword>
<dbReference type="InterPro" id="IPR001128">
    <property type="entry name" value="Cyt_P450"/>
</dbReference>
<organism evidence="2 3">
    <name type="scientific">Sphingobium fontiphilum</name>
    <dbReference type="NCBI Taxonomy" id="944425"/>
    <lineage>
        <taxon>Bacteria</taxon>
        <taxon>Pseudomonadati</taxon>
        <taxon>Pseudomonadota</taxon>
        <taxon>Alphaproteobacteria</taxon>
        <taxon>Sphingomonadales</taxon>
        <taxon>Sphingomonadaceae</taxon>
        <taxon>Sphingobium</taxon>
    </lineage>
</organism>
<dbReference type="RefSeq" id="WP_183956080.1">
    <property type="nucleotide sequence ID" value="NZ_JACIEB010000006.1"/>
</dbReference>
<dbReference type="InterPro" id="IPR002397">
    <property type="entry name" value="Cyt_P450_B"/>
</dbReference>
<dbReference type="Proteomes" id="UP000552757">
    <property type="component" value="Unassembled WGS sequence"/>
</dbReference>
<gene>
    <name evidence="2" type="ORF">GGR44_002766</name>
</gene>
<protein>
    <submittedName>
        <fullName evidence="2">Cytochrome P450</fullName>
    </submittedName>
</protein>
<dbReference type="Gene3D" id="1.10.630.10">
    <property type="entry name" value="Cytochrome P450"/>
    <property type="match status" value="1"/>
</dbReference>
<dbReference type="AlphaFoldDB" id="A0A7W6GP83"/>
<evidence type="ECO:0000313" key="3">
    <source>
        <dbReference type="Proteomes" id="UP000552757"/>
    </source>
</evidence>
<proteinExistence type="inferred from homology"/>